<name>M1MK39_9CLOT</name>
<dbReference type="EMBL" id="CP004121">
    <property type="protein sequence ID" value="AGF58254.1"/>
    <property type="molecule type" value="Genomic_DNA"/>
</dbReference>
<evidence type="ECO:0000256" key="1">
    <source>
        <dbReference type="SAM" id="Phobius"/>
    </source>
</evidence>
<keyword evidence="3" id="KW-1185">Reference proteome</keyword>
<dbReference type="STRING" id="36745.CLSAP_42630"/>
<evidence type="ECO:0000313" key="2">
    <source>
        <dbReference type="EMBL" id="AGF58254.1"/>
    </source>
</evidence>
<dbReference type="RefSeq" id="WP_015394565.1">
    <property type="nucleotide sequence ID" value="NC_020291.1"/>
</dbReference>
<organism evidence="2 3">
    <name type="scientific">Clostridium saccharoperbutylacetonicum N1-4(HMT)</name>
    <dbReference type="NCBI Taxonomy" id="931276"/>
    <lineage>
        <taxon>Bacteria</taxon>
        <taxon>Bacillati</taxon>
        <taxon>Bacillota</taxon>
        <taxon>Clostridia</taxon>
        <taxon>Eubacteriales</taxon>
        <taxon>Clostridiaceae</taxon>
        <taxon>Clostridium</taxon>
    </lineage>
</organism>
<reference evidence="2 3" key="1">
    <citation type="submission" date="2013-02" db="EMBL/GenBank/DDBJ databases">
        <title>Genome sequence of Clostridium saccharoperbutylacetonicum N1-4(HMT).</title>
        <authorList>
            <person name="Poehlein A."/>
            <person name="Daniel R."/>
        </authorList>
    </citation>
    <scope>NUCLEOTIDE SEQUENCE [LARGE SCALE GENOMIC DNA]</scope>
    <source>
        <strain evidence="3">N1-4(HMT)</strain>
    </source>
</reference>
<sequence>MDKKILLGIGIGLVIGVIFMWGYDYTSNLSDSQIEQKARGLGMIYPNESKSLLKGED</sequence>
<keyword evidence="1" id="KW-0812">Transmembrane</keyword>
<dbReference type="KEGG" id="csr:Cspa_c45010"/>
<dbReference type="eggNOG" id="ENOG5032431">
    <property type="taxonomic scope" value="Bacteria"/>
</dbReference>
<dbReference type="PATRIC" id="fig|931276.5.peg.4537"/>
<dbReference type="Proteomes" id="UP000011728">
    <property type="component" value="Chromosome"/>
</dbReference>
<keyword evidence="1" id="KW-1133">Transmembrane helix</keyword>
<gene>
    <name evidence="2" type="ORF">Cspa_c45010</name>
</gene>
<dbReference type="AlphaFoldDB" id="M1MK39"/>
<dbReference type="HOGENOM" id="CLU_207726_0_1_9"/>
<accession>M1MK39</accession>
<protein>
    <submittedName>
        <fullName evidence="2">Uncharacterized protein</fullName>
    </submittedName>
</protein>
<feature type="transmembrane region" description="Helical" evidence="1">
    <location>
        <begin position="5"/>
        <end position="23"/>
    </location>
</feature>
<keyword evidence="1" id="KW-0472">Membrane</keyword>
<evidence type="ECO:0000313" key="3">
    <source>
        <dbReference type="Proteomes" id="UP000011728"/>
    </source>
</evidence>
<proteinExistence type="predicted"/>